<comment type="caution">
    <text evidence="3">The sequence shown here is derived from an EMBL/GenBank/DDBJ whole genome shotgun (WGS) entry which is preliminary data.</text>
</comment>
<gene>
    <name evidence="3" type="ORF">ACIBP5_15385</name>
</gene>
<dbReference type="PANTHER" id="PTHR47505:SF1">
    <property type="entry name" value="DNA UTILIZATION PROTEIN YHGH"/>
    <property type="match status" value="1"/>
</dbReference>
<dbReference type="InterPro" id="IPR029057">
    <property type="entry name" value="PRTase-like"/>
</dbReference>
<evidence type="ECO:0000259" key="2">
    <source>
        <dbReference type="Pfam" id="PF00156"/>
    </source>
</evidence>
<dbReference type="PANTHER" id="PTHR47505">
    <property type="entry name" value="DNA UTILIZATION PROTEIN YHGH"/>
    <property type="match status" value="1"/>
</dbReference>
<keyword evidence="4" id="KW-1185">Reference proteome</keyword>
<dbReference type="InterPro" id="IPR051910">
    <property type="entry name" value="ComF/GntX_DNA_util-trans"/>
</dbReference>
<dbReference type="Proteomes" id="UP001612928">
    <property type="component" value="Unassembled WGS sequence"/>
</dbReference>
<organism evidence="3 4">
    <name type="scientific">Nonomuraea indica</name>
    <dbReference type="NCBI Taxonomy" id="1581193"/>
    <lineage>
        <taxon>Bacteria</taxon>
        <taxon>Bacillati</taxon>
        <taxon>Actinomycetota</taxon>
        <taxon>Actinomycetes</taxon>
        <taxon>Streptosporangiales</taxon>
        <taxon>Streptosporangiaceae</taxon>
        <taxon>Nonomuraea</taxon>
    </lineage>
</organism>
<dbReference type="Pfam" id="PF00156">
    <property type="entry name" value="Pribosyltran"/>
    <property type="match status" value="1"/>
</dbReference>
<reference evidence="3 4" key="1">
    <citation type="submission" date="2024-10" db="EMBL/GenBank/DDBJ databases">
        <title>The Natural Products Discovery Center: Release of the First 8490 Sequenced Strains for Exploring Actinobacteria Biosynthetic Diversity.</title>
        <authorList>
            <person name="Kalkreuter E."/>
            <person name="Kautsar S.A."/>
            <person name="Yang D."/>
            <person name="Bader C.D."/>
            <person name="Teijaro C.N."/>
            <person name="Fluegel L."/>
            <person name="Davis C.M."/>
            <person name="Simpson J.R."/>
            <person name="Lauterbach L."/>
            <person name="Steele A.D."/>
            <person name="Gui C."/>
            <person name="Meng S."/>
            <person name="Li G."/>
            <person name="Viehrig K."/>
            <person name="Ye F."/>
            <person name="Su P."/>
            <person name="Kiefer A.F."/>
            <person name="Nichols A."/>
            <person name="Cepeda A.J."/>
            <person name="Yan W."/>
            <person name="Fan B."/>
            <person name="Jiang Y."/>
            <person name="Adhikari A."/>
            <person name="Zheng C.-J."/>
            <person name="Schuster L."/>
            <person name="Cowan T.M."/>
            <person name="Smanski M.J."/>
            <person name="Chevrette M.G."/>
            <person name="De Carvalho L.P.S."/>
            <person name="Shen B."/>
        </authorList>
    </citation>
    <scope>NUCLEOTIDE SEQUENCE [LARGE SCALE GENOMIC DNA]</scope>
    <source>
        <strain evidence="3 4">NPDC049503</strain>
    </source>
</reference>
<proteinExistence type="inferred from homology"/>
<dbReference type="Gene3D" id="3.40.50.2020">
    <property type="match status" value="1"/>
</dbReference>
<protein>
    <submittedName>
        <fullName evidence="3">ComF family protein</fullName>
    </submittedName>
</protein>
<dbReference type="SUPFAM" id="SSF53271">
    <property type="entry name" value="PRTase-like"/>
    <property type="match status" value="1"/>
</dbReference>
<comment type="similarity">
    <text evidence="1">Belongs to the ComF/GntX family.</text>
</comment>
<dbReference type="EMBL" id="JBITMB010000003">
    <property type="protein sequence ID" value="MFI7441339.1"/>
    <property type="molecule type" value="Genomic_DNA"/>
</dbReference>
<evidence type="ECO:0000313" key="3">
    <source>
        <dbReference type="EMBL" id="MFI7441339.1"/>
    </source>
</evidence>
<sequence>MTGGILADVSRALLDLLLPQRCAGCDAPGEPFCGPCLAGLVAPARRLPEPRPAGLPDCWSAADYAGPVRRALIAYKERARVALAAPLAEALACTVAAGVAGRPHPAAAGFVLVPVPSARRTRRARGHDPVGRLAARAAGLLTACGHAARSDAVLAPIRPVADQAGLDARRRAANLAGSLGVAGRATPALPVVLVDDLVTTGATLSEAARALRSRGAEVLFAATVAATRRRS</sequence>
<accession>A0ABW8A3J9</accession>
<evidence type="ECO:0000313" key="4">
    <source>
        <dbReference type="Proteomes" id="UP001612928"/>
    </source>
</evidence>
<dbReference type="CDD" id="cd06223">
    <property type="entry name" value="PRTases_typeI"/>
    <property type="match status" value="1"/>
</dbReference>
<dbReference type="InterPro" id="IPR000836">
    <property type="entry name" value="PRTase_dom"/>
</dbReference>
<evidence type="ECO:0000256" key="1">
    <source>
        <dbReference type="ARBA" id="ARBA00008007"/>
    </source>
</evidence>
<feature type="domain" description="Phosphoribosyltransferase" evidence="2">
    <location>
        <begin position="191"/>
        <end position="228"/>
    </location>
</feature>
<name>A0ABW8A3J9_9ACTN</name>
<dbReference type="RefSeq" id="WP_397021187.1">
    <property type="nucleotide sequence ID" value="NZ_JBITMB010000003.1"/>
</dbReference>